<feature type="compositionally biased region" description="Polar residues" evidence="6">
    <location>
        <begin position="1"/>
        <end position="10"/>
    </location>
</feature>
<evidence type="ECO:0000256" key="5">
    <source>
        <dbReference type="ARBA" id="ARBA00023242"/>
    </source>
</evidence>
<dbReference type="eggNOG" id="KOG4765">
    <property type="taxonomic scope" value="Eukaryota"/>
</dbReference>
<name>A0A0D2WXF8_CAPO3</name>
<evidence type="ECO:0008006" key="11">
    <source>
        <dbReference type="Google" id="ProtNLM"/>
    </source>
</evidence>
<dbReference type="OrthoDB" id="614844at2759"/>
<evidence type="ECO:0000313" key="10">
    <source>
        <dbReference type="Proteomes" id="UP000008743"/>
    </source>
</evidence>
<reference evidence="10" key="1">
    <citation type="submission" date="2011-02" db="EMBL/GenBank/DDBJ databases">
        <title>The Genome Sequence of Capsaspora owczarzaki ATCC 30864.</title>
        <authorList>
            <person name="Russ C."/>
            <person name="Cuomo C."/>
            <person name="Burger G."/>
            <person name="Gray M.W."/>
            <person name="Holland P.W.H."/>
            <person name="King N."/>
            <person name="Lang F.B.F."/>
            <person name="Roger A.J."/>
            <person name="Ruiz-Trillo I."/>
            <person name="Young S.K."/>
            <person name="Zeng Q."/>
            <person name="Gargeya S."/>
            <person name="Alvarado L."/>
            <person name="Berlin A."/>
            <person name="Chapman S.B."/>
            <person name="Chen Z."/>
            <person name="Freedman E."/>
            <person name="Gellesch M."/>
            <person name="Goldberg J."/>
            <person name="Griggs A."/>
            <person name="Gujja S."/>
            <person name="Heilman E."/>
            <person name="Heiman D."/>
            <person name="Howarth C."/>
            <person name="Mehta T."/>
            <person name="Neiman D."/>
            <person name="Pearson M."/>
            <person name="Roberts A."/>
            <person name="Saif S."/>
            <person name="Shea T."/>
            <person name="Shenoy N."/>
            <person name="Sisk P."/>
            <person name="Stolte C."/>
            <person name="Sykes S."/>
            <person name="White J."/>
            <person name="Yandava C."/>
            <person name="Haas B."/>
            <person name="Nusbaum C."/>
            <person name="Birren B."/>
        </authorList>
    </citation>
    <scope>NUCLEOTIDE SEQUENCE</scope>
    <source>
        <strain evidence="10">ATCC 30864</strain>
    </source>
</reference>
<dbReference type="PANTHER" id="PTHR15835">
    <property type="entry name" value="NUCLEAR-INTERACTING PARTNER OF ALK"/>
    <property type="match status" value="1"/>
</dbReference>
<dbReference type="InterPro" id="IPR013909">
    <property type="entry name" value="NuBaID_C"/>
</dbReference>
<feature type="compositionally biased region" description="Low complexity" evidence="6">
    <location>
        <begin position="309"/>
        <end position="327"/>
    </location>
</feature>
<keyword evidence="10" id="KW-1185">Reference proteome</keyword>
<evidence type="ECO:0000256" key="3">
    <source>
        <dbReference type="ARBA" id="ARBA00022771"/>
    </source>
</evidence>
<feature type="region of interest" description="Disordered" evidence="6">
    <location>
        <begin position="1"/>
        <end position="26"/>
    </location>
</feature>
<comment type="subcellular location">
    <subcellularLocation>
        <location evidence="1">Nucleus</location>
    </subcellularLocation>
</comment>
<keyword evidence="3" id="KW-0863">Zinc-finger</keyword>
<dbReference type="PhylomeDB" id="A0A0D2WXF8"/>
<protein>
    <recommendedName>
        <fullName evidence="11">C3HC-type domain-containing protein</fullName>
    </recommendedName>
</protein>
<accession>A0A0D2WXF8</accession>
<feature type="compositionally biased region" description="Low complexity" evidence="6">
    <location>
        <begin position="11"/>
        <end position="26"/>
    </location>
</feature>
<evidence type="ECO:0000256" key="1">
    <source>
        <dbReference type="ARBA" id="ARBA00004123"/>
    </source>
</evidence>
<dbReference type="InParanoid" id="A0A0D2WXF8"/>
<feature type="domain" description="C3HC-type" evidence="7">
    <location>
        <begin position="100"/>
        <end position="223"/>
    </location>
</feature>
<dbReference type="Pfam" id="PF07967">
    <property type="entry name" value="zf-C3HC"/>
    <property type="match status" value="1"/>
</dbReference>
<gene>
    <name evidence="9" type="ORF">CAOG_007949</name>
</gene>
<evidence type="ECO:0000256" key="6">
    <source>
        <dbReference type="SAM" id="MobiDB-lite"/>
    </source>
</evidence>
<organism evidence="9 10">
    <name type="scientific">Capsaspora owczarzaki (strain ATCC 30864)</name>
    <dbReference type="NCBI Taxonomy" id="595528"/>
    <lineage>
        <taxon>Eukaryota</taxon>
        <taxon>Filasterea</taxon>
        <taxon>Capsaspora</taxon>
    </lineage>
</organism>
<proteinExistence type="predicted"/>
<dbReference type="Pfam" id="PF08600">
    <property type="entry name" value="NuBaID_C"/>
    <property type="match status" value="1"/>
</dbReference>
<sequence>MAEQPTTSVETTTPMAARRTPSAASSPLDLKVQIKHLLDSLGTRAQDTAGPGVGRAAAAAGGRTGRGQFPALAALAAVPAAPVRTLPAGTVVIPSALCRPWERADYVQRLATFCSIPRWCAKPALLAPLECARYGWFNCDVDMLECVSCHSRLSAQLSDSPSETAIRKVHTQLSLNHKDLCPWLNSSCPDSFKQVVLSPPATAFAAFLERCTSLIGLGENLPAVSPEDRAEVSGRVETFNQLVQRVQDALAQPSIARSTIEKAALWALCNWSASRLEHAPTQQVLSCNICLRQFGLWNVPPKDVHHASDASAMSSESAAPAPAGQAANKRTSEVDTSRPAKLPRMAEQSSVHELQRQLFAEHRWYCSCSSTAAPTVASRLLDVLCPSTTSPVFHRNMPSADAVHSVKQALRQSTASNFL</sequence>
<dbReference type="EMBL" id="KE346375">
    <property type="protein sequence ID" value="KJE97870.1"/>
    <property type="molecule type" value="Genomic_DNA"/>
</dbReference>
<evidence type="ECO:0000259" key="8">
    <source>
        <dbReference type="Pfam" id="PF08600"/>
    </source>
</evidence>
<feature type="domain" description="NuBaID C-terminal" evidence="8">
    <location>
        <begin position="264"/>
        <end position="374"/>
    </location>
</feature>
<dbReference type="AlphaFoldDB" id="A0A0D2WXF8"/>
<keyword evidence="5" id="KW-0539">Nucleus</keyword>
<dbReference type="PANTHER" id="PTHR15835:SF6">
    <property type="entry name" value="ZINC FINGER C3HC-TYPE PROTEIN 1"/>
    <property type="match status" value="1"/>
</dbReference>
<dbReference type="InterPro" id="IPR012935">
    <property type="entry name" value="NuBaID_N"/>
</dbReference>
<dbReference type="STRING" id="595528.A0A0D2WXF8"/>
<evidence type="ECO:0000313" key="9">
    <source>
        <dbReference type="EMBL" id="KJE97870.1"/>
    </source>
</evidence>
<evidence type="ECO:0000259" key="7">
    <source>
        <dbReference type="Pfam" id="PF07967"/>
    </source>
</evidence>
<keyword evidence="2" id="KW-0479">Metal-binding</keyword>
<feature type="region of interest" description="Disordered" evidence="6">
    <location>
        <begin position="305"/>
        <end position="347"/>
    </location>
</feature>
<evidence type="ECO:0000256" key="4">
    <source>
        <dbReference type="ARBA" id="ARBA00022833"/>
    </source>
</evidence>
<dbReference type="Proteomes" id="UP000008743">
    <property type="component" value="Unassembled WGS sequence"/>
</dbReference>
<dbReference type="GO" id="GO:0005634">
    <property type="term" value="C:nucleus"/>
    <property type="evidence" value="ECO:0007669"/>
    <property type="project" value="UniProtKB-SubCell"/>
</dbReference>
<keyword evidence="4" id="KW-0862">Zinc</keyword>
<evidence type="ECO:0000256" key="2">
    <source>
        <dbReference type="ARBA" id="ARBA00022723"/>
    </source>
</evidence>
<dbReference type="GO" id="GO:0008270">
    <property type="term" value="F:zinc ion binding"/>
    <property type="evidence" value="ECO:0007669"/>
    <property type="project" value="UniProtKB-KW"/>
</dbReference>